<name>A0ABW5N5Q9_9FLAO</name>
<keyword evidence="2" id="KW-1185">Reference proteome</keyword>
<organism evidence="1 2">
    <name type="scientific">Aquimarina hainanensis</name>
    <dbReference type="NCBI Taxonomy" id="1578017"/>
    <lineage>
        <taxon>Bacteria</taxon>
        <taxon>Pseudomonadati</taxon>
        <taxon>Bacteroidota</taxon>
        <taxon>Flavobacteriia</taxon>
        <taxon>Flavobacteriales</taxon>
        <taxon>Flavobacteriaceae</taxon>
        <taxon>Aquimarina</taxon>
    </lineage>
</organism>
<gene>
    <name evidence="1" type="ORF">ACFSTE_05875</name>
</gene>
<dbReference type="Proteomes" id="UP001597459">
    <property type="component" value="Unassembled WGS sequence"/>
</dbReference>
<proteinExistence type="predicted"/>
<comment type="caution">
    <text evidence="1">The sequence shown here is derived from an EMBL/GenBank/DDBJ whole genome shotgun (WGS) entry which is preliminary data.</text>
</comment>
<dbReference type="EMBL" id="JBHULX010000004">
    <property type="protein sequence ID" value="MFD2590352.1"/>
    <property type="molecule type" value="Genomic_DNA"/>
</dbReference>
<evidence type="ECO:0000313" key="1">
    <source>
        <dbReference type="EMBL" id="MFD2590352.1"/>
    </source>
</evidence>
<dbReference type="RefSeq" id="WP_378257673.1">
    <property type="nucleotide sequence ID" value="NZ_JBHSJV010000001.1"/>
</dbReference>
<protein>
    <submittedName>
        <fullName evidence="1">Uncharacterized protein</fullName>
    </submittedName>
</protein>
<accession>A0ABW5N5Q9</accession>
<reference evidence="2" key="1">
    <citation type="journal article" date="2019" name="Int. J. Syst. Evol. Microbiol.">
        <title>The Global Catalogue of Microorganisms (GCM) 10K type strain sequencing project: providing services to taxonomists for standard genome sequencing and annotation.</title>
        <authorList>
            <consortium name="The Broad Institute Genomics Platform"/>
            <consortium name="The Broad Institute Genome Sequencing Center for Infectious Disease"/>
            <person name="Wu L."/>
            <person name="Ma J."/>
        </authorList>
    </citation>
    <scope>NUCLEOTIDE SEQUENCE [LARGE SCALE GENOMIC DNA]</scope>
    <source>
        <strain evidence="2">KCTC 42423</strain>
    </source>
</reference>
<sequence length="112" mass="12442">MSNSHIITVFSKHIAPKESESTVYLLPAEIKNITGILISGHASISMAFGGNQQLIINKFNHKENAAIAPSDKIIPCNYKVENEPFISVKVSNLSDAPENLHIYLFTKKYQND</sequence>
<evidence type="ECO:0000313" key="2">
    <source>
        <dbReference type="Proteomes" id="UP001597459"/>
    </source>
</evidence>